<evidence type="ECO:0008006" key="7">
    <source>
        <dbReference type="Google" id="ProtNLM"/>
    </source>
</evidence>
<dbReference type="Proteomes" id="UP001396334">
    <property type="component" value="Unassembled WGS sequence"/>
</dbReference>
<keyword evidence="6" id="KW-1185">Reference proteome</keyword>
<reference evidence="5 6" key="1">
    <citation type="journal article" date="2024" name="G3 (Bethesda)">
        <title>Genome assembly of Hibiscus sabdariffa L. provides insights into metabolisms of medicinal natural products.</title>
        <authorList>
            <person name="Kim T."/>
        </authorList>
    </citation>
    <scope>NUCLEOTIDE SEQUENCE [LARGE SCALE GENOMIC DNA]</scope>
    <source>
        <strain evidence="5">TK-2024</strain>
        <tissue evidence="5">Old leaves</tissue>
    </source>
</reference>
<dbReference type="EMBL" id="JBBPBN010000004">
    <property type="protein sequence ID" value="KAK9041402.1"/>
    <property type="molecule type" value="Genomic_DNA"/>
</dbReference>
<dbReference type="InterPro" id="IPR011989">
    <property type="entry name" value="ARM-like"/>
</dbReference>
<feature type="compositionally biased region" description="Basic residues" evidence="2">
    <location>
        <begin position="1179"/>
        <end position="1192"/>
    </location>
</feature>
<feature type="region of interest" description="Disordered" evidence="2">
    <location>
        <begin position="1037"/>
        <end position="1192"/>
    </location>
</feature>
<proteinExistence type="inferred from homology"/>
<comment type="caution">
    <text evidence="5">The sequence shown here is derived from an EMBL/GenBank/DDBJ whole genome shotgun (WGS) entry which is preliminary data.</text>
</comment>
<feature type="compositionally biased region" description="Basic and acidic residues" evidence="2">
    <location>
        <begin position="20"/>
        <end position="34"/>
    </location>
</feature>
<gene>
    <name evidence="5" type="ORF">V6N11_016504</name>
</gene>
<evidence type="ECO:0000256" key="1">
    <source>
        <dbReference type="ARBA" id="ARBA00007690"/>
    </source>
</evidence>
<feature type="compositionally biased region" description="Basic residues" evidence="2">
    <location>
        <begin position="1110"/>
        <end position="1119"/>
    </location>
</feature>
<evidence type="ECO:0000259" key="3">
    <source>
        <dbReference type="Pfam" id="PF08161"/>
    </source>
</evidence>
<dbReference type="Pfam" id="PF25772">
    <property type="entry name" value="HEAT_RRP12_N"/>
    <property type="match status" value="1"/>
</dbReference>
<evidence type="ECO:0000259" key="4">
    <source>
        <dbReference type="Pfam" id="PF25772"/>
    </source>
</evidence>
<comment type="similarity">
    <text evidence="1">Belongs to the RRP12 family.</text>
</comment>
<feature type="region of interest" description="Disordered" evidence="2">
    <location>
        <begin position="1"/>
        <end position="34"/>
    </location>
</feature>
<evidence type="ECO:0000256" key="2">
    <source>
        <dbReference type="SAM" id="MobiDB-lite"/>
    </source>
</evidence>
<feature type="compositionally biased region" description="Basic residues" evidence="2">
    <location>
        <begin position="1"/>
        <end position="10"/>
    </location>
</feature>
<dbReference type="Gene3D" id="1.25.10.10">
    <property type="entry name" value="Leucine-rich Repeat Variant"/>
    <property type="match status" value="1"/>
</dbReference>
<organism evidence="5 6">
    <name type="scientific">Hibiscus sabdariffa</name>
    <name type="common">roselle</name>
    <dbReference type="NCBI Taxonomy" id="183260"/>
    <lineage>
        <taxon>Eukaryota</taxon>
        <taxon>Viridiplantae</taxon>
        <taxon>Streptophyta</taxon>
        <taxon>Embryophyta</taxon>
        <taxon>Tracheophyta</taxon>
        <taxon>Spermatophyta</taxon>
        <taxon>Magnoliopsida</taxon>
        <taxon>eudicotyledons</taxon>
        <taxon>Gunneridae</taxon>
        <taxon>Pentapetalae</taxon>
        <taxon>rosids</taxon>
        <taxon>malvids</taxon>
        <taxon>Malvales</taxon>
        <taxon>Malvaceae</taxon>
        <taxon>Malvoideae</taxon>
        <taxon>Hibiscus</taxon>
    </lineage>
</organism>
<sequence>MKLPPMKKKQSPNSPLDNAETPKEIDVENETPLRDGADICQQLMDRYSKSSAPQHRHLMATAAAMRSILSAESLPLSPPAYFAAAISALDDDSAANLDSTAIGALLTFLSIVVPAVPEGGIASSKAKEAVEVVVRMVGKEGLGVASLRSGVKCLGVLLVDFSDSQDWCSVQFGLESLLEFAIDKRPKVRRCAQEYLEMFFKSFQSSIVIKEASKLVLSLLKRHMPVALTLSTIKSADDSKDETMLKPEHLEVLHMLNVLKLTVPYLSAKIRLKILSELCKLTSSEFSFLTRNIHKTIEVFLGNTNVEAIIPEMENIIVSLVSYVSGEKNPVDTLISAAALLKCATYKLHGIQSNSWMKNVPLVCSSLTALLSSEANVASHASNIMKELISHHLDLKSFSFANNDLGSEEGDAICSICSIFESSLSSSDGLPNEHVLAVLTVLFQKLGESSYIFMKGILHKLADLMTLAVGDTSNTSHLRSCLGSAVTVIGPERILTLLPITLDVDGLIYSNMWLVPILKEYIVGASLSYYMEHIVPLAKSFQQASCKVKKSVIRQDLQTNAHSLLGLLPAFCRYPIDTHKKFKALAELMIDFLKDSLMNENIALAIQILINQNKSILRSGKDADESNNAIVGNSKLELTSPASYSKRTATKNIKALSSCAPEMLQALTDVFVQSPPTKPLYLKDAIGCLASITDSSVTKRIFVSLVEKLQSIDGEGEFEKQAGNANELMEKEESNPNTMGKETSRCVIMELASSLISGAEEDLIDFIYVLIKQTFQETNEIGHHEAYYALSRILEEHAWFCSSRLEELIDLLLGLKSPADIASLRSRLDCFKMLMVYTLKMSSLEENTKPFLILNEIIVTLKDGKEETRKATYDILLKMSSTLRKSSDLNSDPPYHKLINMIMGYLSGSSPHIKSGAVAALSVLVHDDPEICISVPDLVSSILSLLQTKAVEVIKAVLGFVKVLVSSLQAKELQNFLSDIINGVLQWSSISRNHFRSKVTIILEILTRKCGIAAVQSVAPEKHRNFLTTVIENRRGKTTSEEADDNDADKVDSLTEGSRKRKDKGYGTFKQKNDKIEHRKRKRDKRDGRKLSDSSEPAGISDSHDGGLKTTKRAKHFGKPMKGQSDGNGKKKIFNKGLGTGTGTGTGRGQKRKFDQPTMSQKRKATAGGKQHSFNARTQTKKFKGVNKRSNK</sequence>
<feature type="domain" description="RRP12 HEAT" evidence="3">
    <location>
        <begin position="372"/>
        <end position="673"/>
    </location>
</feature>
<dbReference type="PANTHER" id="PTHR48412">
    <property type="entry name" value="ARM REPEAT SUPERFAMILY PROTEIN"/>
    <property type="match status" value="1"/>
</dbReference>
<dbReference type="PANTHER" id="PTHR48412:SF1">
    <property type="entry name" value="ARM REPEAT SUPERFAMILY PROTEIN"/>
    <property type="match status" value="1"/>
</dbReference>
<dbReference type="InterPro" id="IPR057860">
    <property type="entry name" value="HEAT_RRP12_N"/>
</dbReference>
<evidence type="ECO:0000313" key="6">
    <source>
        <dbReference type="Proteomes" id="UP001396334"/>
    </source>
</evidence>
<name>A0ABR2TVL4_9ROSI</name>
<accession>A0ABR2TVL4</accession>
<dbReference type="Pfam" id="PF08161">
    <property type="entry name" value="RRP12_HEAT"/>
    <property type="match status" value="1"/>
</dbReference>
<protein>
    <recommendedName>
        <fullName evidence="7">Ribosomal RNA-processing protein 12-like conserved domain-containing protein</fullName>
    </recommendedName>
</protein>
<dbReference type="InterPro" id="IPR012978">
    <property type="entry name" value="HEAT_RRP12"/>
</dbReference>
<evidence type="ECO:0000313" key="5">
    <source>
        <dbReference type="EMBL" id="KAK9041402.1"/>
    </source>
</evidence>
<dbReference type="SUPFAM" id="SSF48371">
    <property type="entry name" value="ARM repeat"/>
    <property type="match status" value="1"/>
</dbReference>
<feature type="domain" description="RRP12 N-terminal HEAT" evidence="4">
    <location>
        <begin position="28"/>
        <end position="307"/>
    </location>
</feature>
<dbReference type="InterPro" id="IPR016024">
    <property type="entry name" value="ARM-type_fold"/>
</dbReference>
<feature type="compositionally biased region" description="Gly residues" evidence="2">
    <location>
        <begin position="1138"/>
        <end position="1148"/>
    </location>
</feature>